<dbReference type="InterPro" id="IPR005829">
    <property type="entry name" value="Sugar_transporter_CS"/>
</dbReference>
<organism evidence="7 8">
    <name type="scientific">Arthrobacter deserti</name>
    <dbReference type="NCBI Taxonomy" id="1742687"/>
    <lineage>
        <taxon>Bacteria</taxon>
        <taxon>Bacillati</taxon>
        <taxon>Actinomycetota</taxon>
        <taxon>Actinomycetes</taxon>
        <taxon>Micrococcales</taxon>
        <taxon>Micrococcaceae</taxon>
        <taxon>Arthrobacter</taxon>
    </lineage>
</organism>
<evidence type="ECO:0000313" key="7">
    <source>
        <dbReference type="EMBL" id="NKX52589.1"/>
    </source>
</evidence>
<dbReference type="PROSITE" id="PS00217">
    <property type="entry name" value="SUGAR_TRANSPORT_2"/>
    <property type="match status" value="1"/>
</dbReference>
<dbReference type="PROSITE" id="PS50850">
    <property type="entry name" value="MFS"/>
    <property type="match status" value="1"/>
</dbReference>
<dbReference type="PANTHER" id="PTHR23508">
    <property type="entry name" value="CARBOXYLIC ACID TRANSPORTER PROTEIN HOMOLOG"/>
    <property type="match status" value="1"/>
</dbReference>
<dbReference type="Proteomes" id="UP000523795">
    <property type="component" value="Unassembled WGS sequence"/>
</dbReference>
<feature type="non-terminal residue" evidence="7">
    <location>
        <position position="1"/>
    </location>
</feature>
<evidence type="ECO:0000256" key="3">
    <source>
        <dbReference type="ARBA" id="ARBA00022989"/>
    </source>
</evidence>
<evidence type="ECO:0000313" key="8">
    <source>
        <dbReference type="Proteomes" id="UP000523795"/>
    </source>
</evidence>
<gene>
    <name evidence="7" type="ORF">HER39_18835</name>
</gene>
<feature type="transmembrane region" description="Helical" evidence="5">
    <location>
        <begin position="191"/>
        <end position="210"/>
    </location>
</feature>
<feature type="transmembrane region" description="Helical" evidence="5">
    <location>
        <begin position="84"/>
        <end position="104"/>
    </location>
</feature>
<comment type="caution">
    <text evidence="7">The sequence shown here is derived from an EMBL/GenBank/DDBJ whole genome shotgun (WGS) entry which is preliminary data.</text>
</comment>
<proteinExistence type="predicted"/>
<keyword evidence="2 5" id="KW-0812">Transmembrane</keyword>
<feature type="transmembrane region" description="Helical" evidence="5">
    <location>
        <begin position="230"/>
        <end position="251"/>
    </location>
</feature>
<dbReference type="Pfam" id="PF07690">
    <property type="entry name" value="MFS_1"/>
    <property type="match status" value="1"/>
</dbReference>
<dbReference type="Gene3D" id="1.20.1250.20">
    <property type="entry name" value="MFS general substrate transporter like domains"/>
    <property type="match status" value="1"/>
</dbReference>
<comment type="subcellular location">
    <subcellularLocation>
        <location evidence="1">Cell membrane</location>
        <topology evidence="1">Multi-pass membrane protein</topology>
    </subcellularLocation>
</comment>
<feature type="transmembrane region" description="Helical" evidence="5">
    <location>
        <begin position="258"/>
        <end position="284"/>
    </location>
</feature>
<dbReference type="PANTHER" id="PTHR23508:SF10">
    <property type="entry name" value="CARBOXYLIC ACID TRANSPORTER PROTEIN HOMOLOG"/>
    <property type="match status" value="1"/>
</dbReference>
<accession>A0ABX1JUZ3</accession>
<feature type="transmembrane region" description="Helical" evidence="5">
    <location>
        <begin position="110"/>
        <end position="134"/>
    </location>
</feature>
<dbReference type="InterPro" id="IPR036259">
    <property type="entry name" value="MFS_trans_sf"/>
</dbReference>
<evidence type="ECO:0000256" key="2">
    <source>
        <dbReference type="ARBA" id="ARBA00022692"/>
    </source>
</evidence>
<keyword evidence="3 5" id="KW-1133">Transmembrane helix</keyword>
<evidence type="ECO:0000256" key="5">
    <source>
        <dbReference type="SAM" id="Phobius"/>
    </source>
</evidence>
<keyword evidence="8" id="KW-1185">Reference proteome</keyword>
<sequence length="287" mass="29845">SASLFGMAAGSIFLTPLADRIGRRTLTVVSMGIISAGMVLSVVSTGPAELMAFRVLTGLGVGGMMANLNVFVSEYASDRRRGPIIGTYAAGYPIGATIGGFVAGPLIPAFGWQAAFLLGAALSVLMFIVSWLFLPESLEFLLVRRPAGALEKTTRILARIGRPALAELPAIPAAEQFRGAVRELLTNPVRVRALLLWIGYACLVAAYYFANTWTPKIMAAASGDGSLGVTAGVIANLGGILGCFIFSALAIKYRANRLLVAALVCAAAAYILFGLVFSQVAVAVGVA</sequence>
<dbReference type="InterPro" id="IPR020846">
    <property type="entry name" value="MFS_dom"/>
</dbReference>
<evidence type="ECO:0000256" key="4">
    <source>
        <dbReference type="ARBA" id="ARBA00023136"/>
    </source>
</evidence>
<keyword evidence="4 5" id="KW-0472">Membrane</keyword>
<reference evidence="7 8" key="1">
    <citation type="submission" date="2020-04" db="EMBL/GenBank/DDBJ databases">
        <authorList>
            <person name="Liu S."/>
        </authorList>
    </citation>
    <scope>NUCLEOTIDE SEQUENCE [LARGE SCALE GENOMIC DNA]</scope>
    <source>
        <strain evidence="7 8">CGMCC 1.15091</strain>
    </source>
</reference>
<evidence type="ECO:0000256" key="1">
    <source>
        <dbReference type="ARBA" id="ARBA00004651"/>
    </source>
</evidence>
<feature type="non-terminal residue" evidence="7">
    <location>
        <position position="287"/>
    </location>
</feature>
<feature type="transmembrane region" description="Helical" evidence="5">
    <location>
        <begin position="26"/>
        <end position="45"/>
    </location>
</feature>
<name>A0ABX1JUZ3_9MICC</name>
<dbReference type="EMBL" id="JAAZSR010000614">
    <property type="protein sequence ID" value="NKX52589.1"/>
    <property type="molecule type" value="Genomic_DNA"/>
</dbReference>
<protein>
    <submittedName>
        <fullName evidence="7">MFS transporter</fullName>
    </submittedName>
</protein>
<feature type="transmembrane region" description="Helical" evidence="5">
    <location>
        <begin position="51"/>
        <end position="72"/>
    </location>
</feature>
<dbReference type="InterPro" id="IPR011701">
    <property type="entry name" value="MFS"/>
</dbReference>
<feature type="domain" description="Major facilitator superfamily (MFS) profile" evidence="6">
    <location>
        <begin position="1"/>
        <end position="287"/>
    </location>
</feature>
<evidence type="ECO:0000259" key="6">
    <source>
        <dbReference type="PROSITE" id="PS50850"/>
    </source>
</evidence>
<dbReference type="SUPFAM" id="SSF103473">
    <property type="entry name" value="MFS general substrate transporter"/>
    <property type="match status" value="1"/>
</dbReference>